<comment type="caution">
    <text evidence="1">The sequence shown here is derived from an EMBL/GenBank/DDBJ whole genome shotgun (WGS) entry which is preliminary data.</text>
</comment>
<dbReference type="Gene3D" id="3.30.530.20">
    <property type="match status" value="1"/>
</dbReference>
<dbReference type="SUPFAM" id="SSF55961">
    <property type="entry name" value="Bet v1-like"/>
    <property type="match status" value="1"/>
</dbReference>
<keyword evidence="2" id="KW-1185">Reference proteome</keyword>
<name>A0A923NKQ4_9FIRM</name>
<dbReference type="AlphaFoldDB" id="A0A923NKQ4"/>
<dbReference type="InterPro" id="IPR019587">
    <property type="entry name" value="Polyketide_cyclase/dehydratase"/>
</dbReference>
<organism evidence="1 2">
    <name type="scientific">Zhenpiania hominis</name>
    <dbReference type="NCBI Taxonomy" id="2763644"/>
    <lineage>
        <taxon>Bacteria</taxon>
        <taxon>Bacillati</taxon>
        <taxon>Bacillota</taxon>
        <taxon>Clostridia</taxon>
        <taxon>Peptostreptococcales</taxon>
        <taxon>Anaerovoracaceae</taxon>
        <taxon>Zhenpiania</taxon>
    </lineage>
</organism>
<gene>
    <name evidence="1" type="ORF">H9L42_13800</name>
</gene>
<sequence length="140" mass="16489">MAISTITAVLPWDVRSVWNTVTSVRDYTWRSDLERTESLNERQFVEYTKKGYATTFTITASEPYRRWEFDMENSSMSGHWTGIFSSKGEGTEICFTEEVRAKRFFLKPFIKRYLKTQQARFVADLEAELRRLYGGVSCHR</sequence>
<dbReference type="EMBL" id="JACRYT010000021">
    <property type="protein sequence ID" value="MBC6680896.1"/>
    <property type="molecule type" value="Genomic_DNA"/>
</dbReference>
<dbReference type="InterPro" id="IPR023393">
    <property type="entry name" value="START-like_dom_sf"/>
</dbReference>
<dbReference type="RefSeq" id="WP_187303991.1">
    <property type="nucleotide sequence ID" value="NZ_JACRYT010000021.1"/>
</dbReference>
<reference evidence="1" key="1">
    <citation type="submission" date="2020-08" db="EMBL/GenBank/DDBJ databases">
        <title>Genome public.</title>
        <authorList>
            <person name="Liu C."/>
            <person name="Sun Q."/>
        </authorList>
    </citation>
    <scope>NUCLEOTIDE SEQUENCE</scope>
    <source>
        <strain evidence="1">BX12</strain>
    </source>
</reference>
<evidence type="ECO:0000313" key="1">
    <source>
        <dbReference type="EMBL" id="MBC6680896.1"/>
    </source>
</evidence>
<evidence type="ECO:0000313" key="2">
    <source>
        <dbReference type="Proteomes" id="UP000602647"/>
    </source>
</evidence>
<dbReference type="Proteomes" id="UP000602647">
    <property type="component" value="Unassembled WGS sequence"/>
</dbReference>
<protein>
    <submittedName>
        <fullName evidence="1">SRPBCC family protein</fullName>
    </submittedName>
</protein>
<dbReference type="Pfam" id="PF10604">
    <property type="entry name" value="Polyketide_cyc2"/>
    <property type="match status" value="1"/>
</dbReference>
<proteinExistence type="predicted"/>
<accession>A0A923NKQ4</accession>